<protein>
    <recommendedName>
        <fullName evidence="4">Transmembrane protein</fullName>
    </recommendedName>
</protein>
<dbReference type="PATRIC" id="fig|1276257.3.peg.246"/>
<feature type="transmembrane region" description="Helical" evidence="1">
    <location>
        <begin position="108"/>
        <end position="130"/>
    </location>
</feature>
<dbReference type="eggNOG" id="ENOG50331XV">
    <property type="taxonomic scope" value="Bacteria"/>
</dbReference>
<keyword evidence="1" id="KW-1133">Transmembrane helix</keyword>
<gene>
    <name evidence="2" type="ORF">SSABA_v1c02400</name>
</gene>
<evidence type="ECO:0008006" key="4">
    <source>
        <dbReference type="Google" id="ProtNLM"/>
    </source>
</evidence>
<feature type="transmembrane region" description="Helical" evidence="1">
    <location>
        <begin position="12"/>
        <end position="32"/>
    </location>
</feature>
<organism evidence="2 3">
    <name type="scientific">Spiroplasma sabaudiense Ar-1343</name>
    <dbReference type="NCBI Taxonomy" id="1276257"/>
    <lineage>
        <taxon>Bacteria</taxon>
        <taxon>Bacillati</taxon>
        <taxon>Mycoplasmatota</taxon>
        <taxon>Mollicutes</taxon>
        <taxon>Entomoplasmatales</taxon>
        <taxon>Spiroplasmataceae</taxon>
        <taxon>Spiroplasma</taxon>
    </lineage>
</organism>
<dbReference type="InterPro" id="IPR049713">
    <property type="entry name" value="Pr6Pr-like"/>
</dbReference>
<evidence type="ECO:0000256" key="1">
    <source>
        <dbReference type="SAM" id="Phobius"/>
    </source>
</evidence>
<keyword evidence="1" id="KW-0812">Transmembrane</keyword>
<accession>W6A9E8</accession>
<feature type="transmembrane region" description="Helical" evidence="1">
    <location>
        <begin position="180"/>
        <end position="201"/>
    </location>
</feature>
<dbReference type="EMBL" id="CP006934">
    <property type="protein sequence ID" value="AHI53652.1"/>
    <property type="molecule type" value="Genomic_DNA"/>
</dbReference>
<dbReference type="KEGG" id="ssab:SSABA_v1c02400"/>
<dbReference type="RefSeq" id="WP_025250788.1">
    <property type="nucleotide sequence ID" value="NZ_CP006934.1"/>
</dbReference>
<evidence type="ECO:0000313" key="3">
    <source>
        <dbReference type="Proteomes" id="UP000019265"/>
    </source>
</evidence>
<dbReference type="OrthoDB" id="389275at2"/>
<proteinExistence type="predicted"/>
<dbReference type="STRING" id="1276257.SSABA_v1c02400"/>
<name>W6A9E8_9MOLU</name>
<keyword evidence="3" id="KW-1185">Reference proteome</keyword>
<feature type="transmembrane region" description="Helical" evidence="1">
    <location>
        <begin position="136"/>
        <end position="159"/>
    </location>
</feature>
<sequence length="271" mass="32117">MKFILYLKKKFKVIYCLFWAAIPLIVILVQYFTDLIFIREIKIEKTGVQLWLLGFDSNGRALFDYEGYSINFFSFFTIQTNIFVIIWFLCAPFFESSWKRPKILRRDFTIIIASMISITFFIFWLFLFPINLPLSPIIWINSIILHFCSPVAMLLYLFIWYDPRLVRTTKKFLAADLWKIYIYPFIYLAYSLIRGEFLFLANKHPSIQYPYFFLNIHSPQPLKEIAISGVGWLFIVGSIIFIILSSTAILYNYLLNLRVINCKKSKLKAIA</sequence>
<dbReference type="HOGENOM" id="CLU_083294_0_0_14"/>
<feature type="transmembrane region" description="Helical" evidence="1">
    <location>
        <begin position="72"/>
        <end position="96"/>
    </location>
</feature>
<dbReference type="Proteomes" id="UP000019265">
    <property type="component" value="Chromosome"/>
</dbReference>
<feature type="transmembrane region" description="Helical" evidence="1">
    <location>
        <begin position="230"/>
        <end position="254"/>
    </location>
</feature>
<keyword evidence="1" id="KW-0472">Membrane</keyword>
<reference evidence="2 3" key="1">
    <citation type="journal article" date="2014" name="Genome Biol. Evol.">
        <title>Molecular evolution of the substrate utilization strategies and putative virulence factors in mosquito-associated Spiroplasma species.</title>
        <authorList>
            <person name="Chang T.H."/>
            <person name="Lo W.S."/>
            <person name="Ku C."/>
            <person name="Chen L.L."/>
            <person name="Kuo C.H."/>
        </authorList>
    </citation>
    <scope>NUCLEOTIDE SEQUENCE [LARGE SCALE GENOMIC DNA]</scope>
    <source>
        <strain evidence="2">Ar-1343</strain>
    </source>
</reference>
<dbReference type="AlphaFoldDB" id="W6A9E8"/>
<evidence type="ECO:0000313" key="2">
    <source>
        <dbReference type="EMBL" id="AHI53652.1"/>
    </source>
</evidence>
<dbReference type="NCBIfam" id="NF038065">
    <property type="entry name" value="Pr6Pr"/>
    <property type="match status" value="1"/>
</dbReference>